<dbReference type="GO" id="GO:0004161">
    <property type="term" value="F:dimethylallyltranstransferase activity"/>
    <property type="evidence" value="ECO:0007669"/>
    <property type="project" value="UniProtKB-EC"/>
</dbReference>
<dbReference type="Pfam" id="PF00348">
    <property type="entry name" value="polyprenyl_synt"/>
    <property type="match status" value="1"/>
</dbReference>
<evidence type="ECO:0000256" key="5">
    <source>
        <dbReference type="ARBA" id="ARBA00022842"/>
    </source>
</evidence>
<protein>
    <submittedName>
        <fullName evidence="7">Geranylgeranyl diphosphate synthase type I</fullName>
        <ecNumber evidence="7">2.5.1.1</ecNumber>
        <ecNumber evidence="7">2.5.1.10</ecNumber>
        <ecNumber evidence="7">2.5.1.29</ecNumber>
    </submittedName>
</protein>
<evidence type="ECO:0000256" key="4">
    <source>
        <dbReference type="ARBA" id="ARBA00022723"/>
    </source>
</evidence>
<dbReference type="InterPro" id="IPR008949">
    <property type="entry name" value="Isoprenoid_synthase_dom_sf"/>
</dbReference>
<keyword evidence="4" id="KW-0479">Metal-binding</keyword>
<keyword evidence="8" id="KW-1185">Reference proteome</keyword>
<keyword evidence="3 6" id="KW-0808">Transferase</keyword>
<dbReference type="InterPro" id="IPR033749">
    <property type="entry name" value="Polyprenyl_synt_CS"/>
</dbReference>
<dbReference type="PANTHER" id="PTHR12001">
    <property type="entry name" value="GERANYLGERANYL PYROPHOSPHATE SYNTHASE"/>
    <property type="match status" value="1"/>
</dbReference>
<dbReference type="CDD" id="cd00685">
    <property type="entry name" value="Trans_IPPS_HT"/>
    <property type="match status" value="1"/>
</dbReference>
<dbReference type="EC" id="2.5.1.1" evidence="7"/>
<organism evidence="7 8">
    <name type="scientific">Brooklawnia cerclae</name>
    <dbReference type="NCBI Taxonomy" id="349934"/>
    <lineage>
        <taxon>Bacteria</taxon>
        <taxon>Bacillati</taxon>
        <taxon>Actinomycetota</taxon>
        <taxon>Actinomycetes</taxon>
        <taxon>Propionibacteriales</taxon>
        <taxon>Propionibacteriaceae</taxon>
        <taxon>Brooklawnia</taxon>
    </lineage>
</organism>
<dbReference type="GO" id="GO:0004337">
    <property type="term" value="F:(2E,6E)-farnesyl diphosphate synthase activity"/>
    <property type="evidence" value="ECO:0007669"/>
    <property type="project" value="UniProtKB-EC"/>
</dbReference>
<dbReference type="PANTHER" id="PTHR12001:SF85">
    <property type="entry name" value="SHORT CHAIN ISOPRENYL DIPHOSPHATE SYNTHASE"/>
    <property type="match status" value="1"/>
</dbReference>
<evidence type="ECO:0000313" key="8">
    <source>
        <dbReference type="Proteomes" id="UP000749311"/>
    </source>
</evidence>
<dbReference type="EC" id="2.5.1.29" evidence="7"/>
<dbReference type="RefSeq" id="WP_167167389.1">
    <property type="nucleotide sequence ID" value="NZ_BAAAOO010000007.1"/>
</dbReference>
<comment type="similarity">
    <text evidence="2 6">Belongs to the FPP/GGPP synthase family.</text>
</comment>
<sequence>MRPDPADPTSTDFREAVGTRLGAHLDTMAARLEPVSPILPVLVDVARDLTAGGKRLRPGFAYWGWIAAAGTDDVPEALLGAVSAFELLHVGVLIHDDVLDGSDTRHGRPAAHRQFEAWHRAGGGSGDAEAFGRAMAVLLGDQLIVWSGELATTAGLEPDAWHRAAPYWHAVRTEVNSGQVLDVCAQYGVGRDPGASAEQVATRVLEEKTSRYTVQRPVQFGAAAGGADEHAIDALGRFGLALGRAFQLRDDLLGVFGDETTTGKPAAGDLREGKRTVLVARALESSPDAAELQGLLGRADLTDPQIDRARGILVDSGAVESVEQTITRDYARALAELDAARITAPGRQALAELARMCVERDA</sequence>
<dbReference type="EC" id="2.5.1.10" evidence="7"/>
<accession>A0ABX0SGL3</accession>
<dbReference type="Proteomes" id="UP000749311">
    <property type="component" value="Unassembled WGS sequence"/>
</dbReference>
<dbReference type="PROSITE" id="PS00444">
    <property type="entry name" value="POLYPRENYL_SYNTHASE_2"/>
    <property type="match status" value="1"/>
</dbReference>
<evidence type="ECO:0000256" key="3">
    <source>
        <dbReference type="ARBA" id="ARBA00022679"/>
    </source>
</evidence>
<evidence type="ECO:0000256" key="1">
    <source>
        <dbReference type="ARBA" id="ARBA00001946"/>
    </source>
</evidence>
<comment type="cofactor">
    <cofactor evidence="1">
        <name>Mg(2+)</name>
        <dbReference type="ChEBI" id="CHEBI:18420"/>
    </cofactor>
</comment>
<reference evidence="7 8" key="1">
    <citation type="submission" date="2020-02" db="EMBL/GenBank/DDBJ databases">
        <title>Sequencing the genomes of 1000 actinobacteria strains.</title>
        <authorList>
            <person name="Klenk H.-P."/>
        </authorList>
    </citation>
    <scope>NUCLEOTIDE SEQUENCE [LARGE SCALE GENOMIC DNA]</scope>
    <source>
        <strain evidence="7 8">DSM 19609</strain>
    </source>
</reference>
<evidence type="ECO:0000256" key="6">
    <source>
        <dbReference type="RuleBase" id="RU004466"/>
    </source>
</evidence>
<evidence type="ECO:0000313" key="7">
    <source>
        <dbReference type="EMBL" id="NIH57530.1"/>
    </source>
</evidence>
<dbReference type="SFLD" id="SFLDS00005">
    <property type="entry name" value="Isoprenoid_Synthase_Type_I"/>
    <property type="match status" value="1"/>
</dbReference>
<dbReference type="InterPro" id="IPR000092">
    <property type="entry name" value="Polyprenyl_synt"/>
</dbReference>
<keyword evidence="5" id="KW-0460">Magnesium</keyword>
<dbReference type="SUPFAM" id="SSF48576">
    <property type="entry name" value="Terpenoid synthases"/>
    <property type="match status" value="1"/>
</dbReference>
<comment type="caution">
    <text evidence="7">The sequence shown here is derived from an EMBL/GenBank/DDBJ whole genome shotgun (WGS) entry which is preliminary data.</text>
</comment>
<dbReference type="Gene3D" id="1.10.600.10">
    <property type="entry name" value="Farnesyl Diphosphate Synthase"/>
    <property type="match status" value="1"/>
</dbReference>
<name>A0ABX0SGL3_9ACTN</name>
<dbReference type="EMBL" id="JAAMOZ010000001">
    <property type="protein sequence ID" value="NIH57530.1"/>
    <property type="molecule type" value="Genomic_DNA"/>
</dbReference>
<dbReference type="GO" id="GO:0004311">
    <property type="term" value="F:geranylgeranyl diphosphate synthase activity"/>
    <property type="evidence" value="ECO:0007669"/>
    <property type="project" value="UniProtKB-EC"/>
</dbReference>
<proteinExistence type="inferred from homology"/>
<gene>
    <name evidence="7" type="ORF">FB473_002175</name>
</gene>
<evidence type="ECO:0000256" key="2">
    <source>
        <dbReference type="ARBA" id="ARBA00006706"/>
    </source>
</evidence>